<dbReference type="SUPFAM" id="SSF52540">
    <property type="entry name" value="P-loop containing nucleoside triphosphate hydrolases"/>
    <property type="match status" value="1"/>
</dbReference>
<feature type="region of interest" description="Disordered" evidence="3">
    <location>
        <begin position="556"/>
        <end position="590"/>
    </location>
</feature>
<keyword evidence="4" id="KW-0472">Membrane</keyword>
<keyword evidence="4" id="KW-0812">Transmembrane</keyword>
<dbReference type="Gene3D" id="3.40.50.300">
    <property type="entry name" value="P-loop containing nucleotide triphosphate hydrolases"/>
    <property type="match status" value="1"/>
</dbReference>
<feature type="compositionally biased region" description="Basic and acidic residues" evidence="3">
    <location>
        <begin position="569"/>
        <end position="579"/>
    </location>
</feature>
<dbReference type="AlphaFoldDB" id="A0A841BVU7"/>
<evidence type="ECO:0000256" key="4">
    <source>
        <dbReference type="SAM" id="Phobius"/>
    </source>
</evidence>
<keyword evidence="1" id="KW-0547">Nucleotide-binding</keyword>
<dbReference type="RefSeq" id="WP_184839786.1">
    <property type="nucleotide sequence ID" value="NZ_JACHMN010000002.1"/>
</dbReference>
<dbReference type="Proteomes" id="UP000587527">
    <property type="component" value="Unassembled WGS sequence"/>
</dbReference>
<proteinExistence type="predicted"/>
<dbReference type="PANTHER" id="PTHR32309:SF31">
    <property type="entry name" value="CAPSULAR EXOPOLYSACCHARIDE FAMILY"/>
    <property type="match status" value="1"/>
</dbReference>
<sequence length="590" mass="61580">MDVMRPPSLDISDYLGMARRHWWIVALTVSAGIGGASALTSHLPKEYVSVTSVLVQPAGGDANAVGGRTRGEINLDTEAQLLQSTAVANGAAELLRIKTDARELAARVDVEVPPNSTVLQIKFAAPTPTEAQAGSHAFAESYLRNRDANAKFELTRQITSLTAKVKQLNGQLGTINARLDETAKSTPTQETLETQRSTVLTQLNQLTGQLNQLTTATVSAGRIISDAGLPNRSVKPDVMINLATGAMAGLLGGLGLAALRQRLDRRCRRRSDVSRRADVPVLAEIPGKARLRFDDIFAPNDLGGRTFNRLRNEVLAALTQGGGERAPQGAPGSAAPGDGRSGARVLVVTGASRGTASTVVASNLAAALARTGSDVILVGARQPESMVGLAPLARLVGVAPTPGLSDVITGRCSLDTAIQRAPRLPSLRVLPTGGTASAGGVLQSQTLRDTMAALRARCEFVVIEAPSTASGADAQSLAGVADAAIIAVELRRTTYPQVRDAADQLHRVGTPVLGAVLTPKLKPVAELPPVPPSIDTVMLAKLDAETLAALDAEHGFTAPHQETAPDQETASHHESDTTEHAAQQEGAEVK</sequence>
<evidence type="ECO:0000256" key="2">
    <source>
        <dbReference type="ARBA" id="ARBA00022840"/>
    </source>
</evidence>
<evidence type="ECO:0000256" key="3">
    <source>
        <dbReference type="SAM" id="MobiDB-lite"/>
    </source>
</evidence>
<feature type="compositionally biased region" description="Low complexity" evidence="3">
    <location>
        <begin position="325"/>
        <end position="341"/>
    </location>
</feature>
<feature type="region of interest" description="Disordered" evidence="3">
    <location>
        <begin position="320"/>
        <end position="341"/>
    </location>
</feature>
<dbReference type="CDD" id="cd05387">
    <property type="entry name" value="BY-kinase"/>
    <property type="match status" value="1"/>
</dbReference>
<evidence type="ECO:0000313" key="5">
    <source>
        <dbReference type="EMBL" id="MBB5871606.1"/>
    </source>
</evidence>
<dbReference type="PANTHER" id="PTHR32309">
    <property type="entry name" value="TYROSINE-PROTEIN KINASE"/>
    <property type="match status" value="1"/>
</dbReference>
<protein>
    <submittedName>
        <fullName evidence="5">Capsular polysaccharide biosynthesis protein/Mrp family chromosome partitioning ATPase</fullName>
    </submittedName>
</protein>
<evidence type="ECO:0000256" key="1">
    <source>
        <dbReference type="ARBA" id="ARBA00022741"/>
    </source>
</evidence>
<reference evidence="5 6" key="1">
    <citation type="submission" date="2020-08" db="EMBL/GenBank/DDBJ databases">
        <title>Sequencing the genomes of 1000 actinobacteria strains.</title>
        <authorList>
            <person name="Klenk H.-P."/>
        </authorList>
    </citation>
    <scope>NUCLEOTIDE SEQUENCE [LARGE SCALE GENOMIC DNA]</scope>
    <source>
        <strain evidence="5 6">DSM 45362</strain>
    </source>
</reference>
<keyword evidence="2" id="KW-0067">ATP-binding</keyword>
<evidence type="ECO:0000313" key="6">
    <source>
        <dbReference type="Proteomes" id="UP000587527"/>
    </source>
</evidence>
<dbReference type="InterPro" id="IPR050445">
    <property type="entry name" value="Bact_polysacc_biosynth/exp"/>
</dbReference>
<accession>A0A841BVU7</accession>
<dbReference type="EMBL" id="JACHMN010000002">
    <property type="protein sequence ID" value="MBB5871606.1"/>
    <property type="molecule type" value="Genomic_DNA"/>
</dbReference>
<comment type="caution">
    <text evidence="5">The sequence shown here is derived from an EMBL/GenBank/DDBJ whole genome shotgun (WGS) entry which is preliminary data.</text>
</comment>
<gene>
    <name evidence="5" type="ORF">F4553_004985</name>
</gene>
<organism evidence="5 6">
    <name type="scientific">Allocatelliglobosispora scoriae</name>
    <dbReference type="NCBI Taxonomy" id="643052"/>
    <lineage>
        <taxon>Bacteria</taxon>
        <taxon>Bacillati</taxon>
        <taxon>Actinomycetota</taxon>
        <taxon>Actinomycetes</taxon>
        <taxon>Micromonosporales</taxon>
        <taxon>Micromonosporaceae</taxon>
        <taxon>Allocatelliglobosispora</taxon>
    </lineage>
</organism>
<feature type="transmembrane region" description="Helical" evidence="4">
    <location>
        <begin position="21"/>
        <end position="39"/>
    </location>
</feature>
<dbReference type="InterPro" id="IPR027417">
    <property type="entry name" value="P-loop_NTPase"/>
</dbReference>
<name>A0A841BVU7_9ACTN</name>
<dbReference type="InterPro" id="IPR005702">
    <property type="entry name" value="Wzc-like_C"/>
</dbReference>
<keyword evidence="6" id="KW-1185">Reference proteome</keyword>
<keyword evidence="4" id="KW-1133">Transmembrane helix</keyword>